<protein>
    <submittedName>
        <fullName evidence="3">HDOD domain-containing protein</fullName>
    </submittedName>
</protein>
<evidence type="ECO:0000256" key="1">
    <source>
        <dbReference type="SAM" id="MobiDB-lite"/>
    </source>
</evidence>
<dbReference type="InterPro" id="IPR014408">
    <property type="entry name" value="dGMP_Pdiesterase_EAL/HD-GYP"/>
</dbReference>
<dbReference type="Gene3D" id="1.10.3210.10">
    <property type="entry name" value="Hypothetical protein af1432"/>
    <property type="match status" value="1"/>
</dbReference>
<comment type="caution">
    <text evidence="3">The sequence shown here is derived from an EMBL/GenBank/DDBJ whole genome shotgun (WGS) entry which is preliminary data.</text>
</comment>
<dbReference type="PANTHER" id="PTHR33525">
    <property type="match status" value="1"/>
</dbReference>
<dbReference type="PANTHER" id="PTHR33525:SF4">
    <property type="entry name" value="CYCLIC DI-GMP PHOSPHODIESTERASE CDGJ"/>
    <property type="match status" value="1"/>
</dbReference>
<proteinExistence type="predicted"/>
<name>A0A9D1Z5S1_9FIRM</name>
<organism evidence="3 4">
    <name type="scientific">Candidatus Intestinimonas merdavium</name>
    <dbReference type="NCBI Taxonomy" id="2838622"/>
    <lineage>
        <taxon>Bacteria</taxon>
        <taxon>Bacillati</taxon>
        <taxon>Bacillota</taxon>
        <taxon>Clostridia</taxon>
        <taxon>Eubacteriales</taxon>
        <taxon>Intestinimonas</taxon>
    </lineage>
</organism>
<evidence type="ECO:0000259" key="2">
    <source>
        <dbReference type="PROSITE" id="PS51833"/>
    </source>
</evidence>
<dbReference type="InterPro" id="IPR052340">
    <property type="entry name" value="RNase_Y/CdgJ"/>
</dbReference>
<dbReference type="PROSITE" id="PS51833">
    <property type="entry name" value="HDOD"/>
    <property type="match status" value="1"/>
</dbReference>
<evidence type="ECO:0000313" key="3">
    <source>
        <dbReference type="EMBL" id="HIY73750.1"/>
    </source>
</evidence>
<dbReference type="InterPro" id="IPR001633">
    <property type="entry name" value="EAL_dom"/>
</dbReference>
<reference evidence="3" key="2">
    <citation type="submission" date="2021-04" db="EMBL/GenBank/DDBJ databases">
        <authorList>
            <person name="Gilroy R."/>
        </authorList>
    </citation>
    <scope>NUCLEOTIDE SEQUENCE</scope>
    <source>
        <strain evidence="3">CHK33-7979</strain>
    </source>
</reference>
<dbReference type="InterPro" id="IPR013976">
    <property type="entry name" value="HDOD"/>
</dbReference>
<dbReference type="SUPFAM" id="SSF141868">
    <property type="entry name" value="EAL domain-like"/>
    <property type="match status" value="1"/>
</dbReference>
<dbReference type="AlphaFoldDB" id="A0A9D1Z5S1"/>
<accession>A0A9D1Z5S1</accession>
<reference evidence="3" key="1">
    <citation type="journal article" date="2021" name="PeerJ">
        <title>Extensive microbial diversity within the chicken gut microbiome revealed by metagenomics and culture.</title>
        <authorList>
            <person name="Gilroy R."/>
            <person name="Ravi A."/>
            <person name="Getino M."/>
            <person name="Pursley I."/>
            <person name="Horton D.L."/>
            <person name="Alikhan N.F."/>
            <person name="Baker D."/>
            <person name="Gharbi K."/>
            <person name="Hall N."/>
            <person name="Watson M."/>
            <person name="Adriaenssens E.M."/>
            <person name="Foster-Nyarko E."/>
            <person name="Jarju S."/>
            <person name="Secka A."/>
            <person name="Antonio M."/>
            <person name="Oren A."/>
            <person name="Chaudhuri R.R."/>
            <person name="La Ragione R."/>
            <person name="Hildebrand F."/>
            <person name="Pallen M.J."/>
        </authorList>
    </citation>
    <scope>NUCLEOTIDE SEQUENCE</scope>
    <source>
        <strain evidence="3">CHK33-7979</strain>
    </source>
</reference>
<dbReference type="InterPro" id="IPR035919">
    <property type="entry name" value="EAL_sf"/>
</dbReference>
<dbReference type="SUPFAM" id="SSF109604">
    <property type="entry name" value="HD-domain/PDEase-like"/>
    <property type="match status" value="1"/>
</dbReference>
<dbReference type="Pfam" id="PF00563">
    <property type="entry name" value="EAL"/>
    <property type="match status" value="1"/>
</dbReference>
<dbReference type="Proteomes" id="UP000886824">
    <property type="component" value="Unassembled WGS sequence"/>
</dbReference>
<dbReference type="PIRSF" id="PIRSF003180">
    <property type="entry name" value="DiGMPpdiest_YuxH"/>
    <property type="match status" value="1"/>
</dbReference>
<feature type="region of interest" description="Disordered" evidence="1">
    <location>
        <begin position="411"/>
        <end position="448"/>
    </location>
</feature>
<dbReference type="Gene3D" id="3.20.20.450">
    <property type="entry name" value="EAL domain"/>
    <property type="match status" value="1"/>
</dbReference>
<evidence type="ECO:0000313" key="4">
    <source>
        <dbReference type="Proteomes" id="UP000886824"/>
    </source>
</evidence>
<sequence>MSSKYIVRQPIKDRESKIIGYEIQYHGENQAFGGDKAAPANDFAAADTIYNFLTQNTDKLLRGSLNFMTFTVTLLMKKTPRLFDKNELVIQIDDSVLIHPLAMHMVQQYVKDGYQVAVNEFQFAPRYLALLDTINYIKLNIQTTPMLTLKNIVDIAHSMNKKCIAVGIDQEDLYQKALSLGVDAMEGTCVAEKLTTKAHSSGYLQSNFFRLLMAITKDEPDVEEIEQIISVDATLTYGILKVVNSCYFALRHRVTTVRQAITIMGLGELRQWAYLLSASNAENQIEEGAEEFLRLSFMRASFCSNLMNYAKNMPISKPDAYLMGMFSTLNYLIDAPLEEILAQIPVHQEVKDALLKHTGRCGMLFDLALSYERADWGKIDELAEGLGIPTNLLTSLYFNCMEEVDQVWQDITNPSPGQLQSNDKPQTQETSQPTESAQPEETSQPGQA</sequence>
<dbReference type="EMBL" id="DXCX01000075">
    <property type="protein sequence ID" value="HIY73750.1"/>
    <property type="molecule type" value="Genomic_DNA"/>
</dbReference>
<gene>
    <name evidence="3" type="ORF">H9826_07235</name>
</gene>
<feature type="domain" description="HDOD" evidence="2">
    <location>
        <begin position="201"/>
        <end position="392"/>
    </location>
</feature>
<dbReference type="Pfam" id="PF08668">
    <property type="entry name" value="HDOD"/>
    <property type="match status" value="1"/>
</dbReference>